<gene>
    <name evidence="1" type="ORF">SOASR030_02460</name>
</gene>
<evidence type="ECO:0000313" key="2">
    <source>
        <dbReference type="Proteomes" id="UP001058124"/>
    </source>
</evidence>
<dbReference type="Proteomes" id="UP001058124">
    <property type="component" value="Unassembled WGS sequence"/>
</dbReference>
<evidence type="ECO:0000313" key="1">
    <source>
        <dbReference type="EMBL" id="GKX54134.1"/>
    </source>
</evidence>
<comment type="caution">
    <text evidence="1">The sequence shown here is derived from an EMBL/GenBank/DDBJ whole genome shotgun (WGS) entry which is preliminary data.</text>
</comment>
<sequence>MLEADLIDYRYFIPWCDDVILRKDTPPDWILELATEEFQPDAISIVCTYAYSEPFIEFLGTTEFYVACLFLKYRIGQISWATFLGKAGSYTDAYQDSVDCSYFFCMLNDIEATESDRNLAGVQVEDVVSHFAHAIDEAKVVYNFFLHYFRQNKNAKAE</sequence>
<dbReference type="EMBL" id="BRLH01000001">
    <property type="protein sequence ID" value="GKX54134.1"/>
    <property type="molecule type" value="Genomic_DNA"/>
</dbReference>
<name>A0AAV5MZB8_9GAMM</name>
<reference evidence="1" key="1">
    <citation type="submission" date="2022-06" db="EMBL/GenBank/DDBJ databases">
        <title>Draft genome sequences of Leminorella grimontii str. JCM5902.</title>
        <authorList>
            <person name="Wakabayashi Y."/>
            <person name="Kojima K."/>
        </authorList>
    </citation>
    <scope>NUCLEOTIDE SEQUENCE</scope>
    <source>
        <strain evidence="1">JCM 5902</strain>
    </source>
</reference>
<keyword evidence="2" id="KW-1185">Reference proteome</keyword>
<protein>
    <submittedName>
        <fullName evidence="1">Uncharacterized protein</fullName>
    </submittedName>
</protein>
<organism evidence="1 2">
    <name type="scientific">Leminorella grimontii</name>
    <dbReference type="NCBI Taxonomy" id="82981"/>
    <lineage>
        <taxon>Bacteria</taxon>
        <taxon>Pseudomonadati</taxon>
        <taxon>Pseudomonadota</taxon>
        <taxon>Gammaproteobacteria</taxon>
        <taxon>Enterobacterales</taxon>
        <taxon>Budviciaceae</taxon>
        <taxon>Leminorella</taxon>
    </lineage>
</organism>
<accession>A0AAV5MZB8</accession>
<proteinExistence type="predicted"/>
<dbReference type="AlphaFoldDB" id="A0AAV5MZB8"/>